<accession>A0A1M7MWT6</accession>
<sequence>MKSIGTARIVLITLFTLTTTTNFSQDRRDYIRIMTDTMKARLLLNHEQYGKVYDINKTFSEKMAALRKDNVMPRMEKGKQMKQLGATRDSSLKKVLSTDQFDRYEAHKSERRQQAKERYERKQEENL</sequence>
<dbReference type="AlphaFoldDB" id="A0A1M7MWT6"/>
<name>A0A1M7MWT6_9BACT</name>
<organism evidence="2 3">
    <name type="scientific">Chitinophaga jiangningensis</name>
    <dbReference type="NCBI Taxonomy" id="1419482"/>
    <lineage>
        <taxon>Bacteria</taxon>
        <taxon>Pseudomonadati</taxon>
        <taxon>Bacteroidota</taxon>
        <taxon>Chitinophagia</taxon>
        <taxon>Chitinophagales</taxon>
        <taxon>Chitinophagaceae</taxon>
        <taxon>Chitinophaga</taxon>
    </lineage>
</organism>
<dbReference type="EMBL" id="FRBL01000015">
    <property type="protein sequence ID" value="SHM95507.1"/>
    <property type="molecule type" value="Genomic_DNA"/>
</dbReference>
<dbReference type="RefSeq" id="WP_073087638.1">
    <property type="nucleotide sequence ID" value="NZ_FRBL01000015.1"/>
</dbReference>
<protein>
    <recommendedName>
        <fullName evidence="4">LTXXQ motif family protein</fullName>
    </recommendedName>
</protein>
<reference evidence="2 3" key="1">
    <citation type="submission" date="2016-11" db="EMBL/GenBank/DDBJ databases">
        <authorList>
            <person name="Jaros S."/>
            <person name="Januszkiewicz K."/>
            <person name="Wedrychowicz H."/>
        </authorList>
    </citation>
    <scope>NUCLEOTIDE SEQUENCE [LARGE SCALE GENOMIC DNA]</scope>
    <source>
        <strain evidence="2 3">DSM 27406</strain>
    </source>
</reference>
<feature type="region of interest" description="Disordered" evidence="1">
    <location>
        <begin position="73"/>
        <end position="127"/>
    </location>
</feature>
<dbReference type="STRING" id="1419482.SAMN05444266_11539"/>
<evidence type="ECO:0000313" key="3">
    <source>
        <dbReference type="Proteomes" id="UP000184420"/>
    </source>
</evidence>
<feature type="compositionally biased region" description="Basic and acidic residues" evidence="1">
    <location>
        <begin position="100"/>
        <end position="127"/>
    </location>
</feature>
<proteinExistence type="predicted"/>
<evidence type="ECO:0008006" key="4">
    <source>
        <dbReference type="Google" id="ProtNLM"/>
    </source>
</evidence>
<dbReference type="Proteomes" id="UP000184420">
    <property type="component" value="Unassembled WGS sequence"/>
</dbReference>
<evidence type="ECO:0000313" key="2">
    <source>
        <dbReference type="EMBL" id="SHM95507.1"/>
    </source>
</evidence>
<gene>
    <name evidence="2" type="ORF">SAMN05444266_11539</name>
</gene>
<keyword evidence="3" id="KW-1185">Reference proteome</keyword>
<dbReference type="OrthoDB" id="680361at2"/>
<evidence type="ECO:0000256" key="1">
    <source>
        <dbReference type="SAM" id="MobiDB-lite"/>
    </source>
</evidence>